<keyword evidence="1" id="KW-1133">Transmembrane helix</keyword>
<keyword evidence="1" id="KW-0472">Membrane</keyword>
<name>A0A327SPF7_9SPHI</name>
<feature type="domain" description="DUF2007" evidence="2">
    <location>
        <begin position="11"/>
        <end position="69"/>
    </location>
</feature>
<feature type="transmembrane region" description="Helical" evidence="1">
    <location>
        <begin position="104"/>
        <end position="121"/>
    </location>
</feature>
<evidence type="ECO:0000256" key="1">
    <source>
        <dbReference type="SAM" id="Phobius"/>
    </source>
</evidence>
<gene>
    <name evidence="3" type="ORF">LY11_02657</name>
</gene>
<sequence>MDKIVVFETFYNPIEANIVKSRLMDAGIQCFLSDENTVTLNPLYTQALGGVKLHLFERDADVARGILEETIPVSEIPEQEEGEYVCPQCGSHNVGYVQATKKRFGILTMLVSIAFFVYPFHAKKVHHCFNCLHEY</sequence>
<dbReference type="SUPFAM" id="SSF54913">
    <property type="entry name" value="GlnB-like"/>
    <property type="match status" value="1"/>
</dbReference>
<dbReference type="EMBL" id="QLLR01000011">
    <property type="protein sequence ID" value="RAJ30315.1"/>
    <property type="molecule type" value="Genomic_DNA"/>
</dbReference>
<proteinExistence type="predicted"/>
<dbReference type="Gene3D" id="3.30.70.790">
    <property type="entry name" value="UreE, C-terminal domain"/>
    <property type="match status" value="1"/>
</dbReference>
<evidence type="ECO:0000259" key="2">
    <source>
        <dbReference type="Pfam" id="PF09413"/>
    </source>
</evidence>
<evidence type="ECO:0000313" key="4">
    <source>
        <dbReference type="Proteomes" id="UP000249754"/>
    </source>
</evidence>
<dbReference type="InterPro" id="IPR011322">
    <property type="entry name" value="N-reg_PII-like_a/b"/>
</dbReference>
<dbReference type="Pfam" id="PF09413">
    <property type="entry name" value="DUF2007"/>
    <property type="match status" value="1"/>
</dbReference>
<protein>
    <submittedName>
        <fullName evidence="3">Putative signal transducing protein</fullName>
    </submittedName>
</protein>
<dbReference type="AlphaFoldDB" id="A0A327SPF7"/>
<evidence type="ECO:0000313" key="3">
    <source>
        <dbReference type="EMBL" id="RAJ30315.1"/>
    </source>
</evidence>
<accession>A0A327SPF7</accession>
<dbReference type="Proteomes" id="UP000249754">
    <property type="component" value="Unassembled WGS sequence"/>
</dbReference>
<keyword evidence="1" id="KW-0812">Transmembrane</keyword>
<reference evidence="3 4" key="1">
    <citation type="submission" date="2018-06" db="EMBL/GenBank/DDBJ databases">
        <title>Genomic Encyclopedia of Archaeal and Bacterial Type Strains, Phase II (KMG-II): from individual species to whole genera.</title>
        <authorList>
            <person name="Goeker M."/>
        </authorList>
    </citation>
    <scope>NUCLEOTIDE SEQUENCE [LARGE SCALE GENOMIC DNA]</scope>
    <source>
        <strain evidence="3 4">DSM 14825</strain>
    </source>
</reference>
<dbReference type="RefSeq" id="WP_111634121.1">
    <property type="nucleotide sequence ID" value="NZ_QLLR01000011.1"/>
</dbReference>
<dbReference type="STRING" id="188932.AY601_1350"/>
<dbReference type="OrthoDB" id="8480302at2"/>
<organism evidence="3 4">
    <name type="scientific">Pedobacter cryoconitis</name>
    <dbReference type="NCBI Taxonomy" id="188932"/>
    <lineage>
        <taxon>Bacteria</taxon>
        <taxon>Pseudomonadati</taxon>
        <taxon>Bacteroidota</taxon>
        <taxon>Sphingobacteriia</taxon>
        <taxon>Sphingobacteriales</taxon>
        <taxon>Sphingobacteriaceae</taxon>
        <taxon>Pedobacter</taxon>
    </lineage>
</organism>
<dbReference type="InterPro" id="IPR018551">
    <property type="entry name" value="DUF2007"/>
</dbReference>
<comment type="caution">
    <text evidence="3">The sequence shown here is derived from an EMBL/GenBank/DDBJ whole genome shotgun (WGS) entry which is preliminary data.</text>
</comment>